<protein>
    <recommendedName>
        <fullName evidence="4">UrcA family protein</fullName>
    </recommendedName>
</protein>
<keyword evidence="3" id="KW-1185">Reference proteome</keyword>
<feature type="chain" id="PRO_5046611237" description="UrcA family protein" evidence="1">
    <location>
        <begin position="21"/>
        <end position="108"/>
    </location>
</feature>
<evidence type="ECO:0000313" key="2">
    <source>
        <dbReference type="EMBL" id="GAA4010476.1"/>
    </source>
</evidence>
<dbReference type="NCBIfam" id="TIGR04433">
    <property type="entry name" value="UrcA_uranyl"/>
    <property type="match status" value="1"/>
</dbReference>
<keyword evidence="1" id="KW-0732">Signal</keyword>
<gene>
    <name evidence="2" type="ORF">GCM10022280_04650</name>
</gene>
<evidence type="ECO:0000256" key="1">
    <source>
        <dbReference type="SAM" id="SignalP"/>
    </source>
</evidence>
<organism evidence="2 3">
    <name type="scientific">Sphingomonas swuensis</name>
    <dbReference type="NCBI Taxonomy" id="977800"/>
    <lineage>
        <taxon>Bacteria</taxon>
        <taxon>Pseudomonadati</taxon>
        <taxon>Pseudomonadota</taxon>
        <taxon>Alphaproteobacteria</taxon>
        <taxon>Sphingomonadales</taxon>
        <taxon>Sphingomonadaceae</taxon>
        <taxon>Sphingomonas</taxon>
    </lineage>
</organism>
<evidence type="ECO:0000313" key="3">
    <source>
        <dbReference type="Proteomes" id="UP001500235"/>
    </source>
</evidence>
<sequence>MRALLILAASAFAASLPATAAEPESVLVVQGSRMMSDSQRAVRYDDLSLASAQGREQLRTRVAFAIADLCDASRFSAVEPTDAMKCRAETWASVAPRLDQLSPRLASR</sequence>
<proteinExistence type="predicted"/>
<reference evidence="3" key="1">
    <citation type="journal article" date="2019" name="Int. J. Syst. Evol. Microbiol.">
        <title>The Global Catalogue of Microorganisms (GCM) 10K type strain sequencing project: providing services to taxonomists for standard genome sequencing and annotation.</title>
        <authorList>
            <consortium name="The Broad Institute Genomics Platform"/>
            <consortium name="The Broad Institute Genome Sequencing Center for Infectious Disease"/>
            <person name="Wu L."/>
            <person name="Ma J."/>
        </authorList>
    </citation>
    <scope>NUCLEOTIDE SEQUENCE [LARGE SCALE GENOMIC DNA]</scope>
    <source>
        <strain evidence="3">JCM 17563</strain>
    </source>
</reference>
<evidence type="ECO:0008006" key="4">
    <source>
        <dbReference type="Google" id="ProtNLM"/>
    </source>
</evidence>
<dbReference type="InterPro" id="IPR030972">
    <property type="entry name" value="UrcA_uranyl"/>
</dbReference>
<name>A0ABP7SEG3_9SPHN</name>
<accession>A0ABP7SEG3</accession>
<feature type="signal peptide" evidence="1">
    <location>
        <begin position="1"/>
        <end position="20"/>
    </location>
</feature>
<dbReference type="Proteomes" id="UP001500235">
    <property type="component" value="Unassembled WGS sequence"/>
</dbReference>
<dbReference type="RefSeq" id="WP_344705783.1">
    <property type="nucleotide sequence ID" value="NZ_BAABBQ010000001.1"/>
</dbReference>
<dbReference type="EMBL" id="BAABBQ010000001">
    <property type="protein sequence ID" value="GAA4010476.1"/>
    <property type="molecule type" value="Genomic_DNA"/>
</dbReference>
<comment type="caution">
    <text evidence="2">The sequence shown here is derived from an EMBL/GenBank/DDBJ whole genome shotgun (WGS) entry which is preliminary data.</text>
</comment>